<organism evidence="4 5">
    <name type="scientific">Heterodermia speciosa</name>
    <dbReference type="NCBI Taxonomy" id="116794"/>
    <lineage>
        <taxon>Eukaryota</taxon>
        <taxon>Fungi</taxon>
        <taxon>Dikarya</taxon>
        <taxon>Ascomycota</taxon>
        <taxon>Pezizomycotina</taxon>
        <taxon>Lecanoromycetes</taxon>
        <taxon>OSLEUM clade</taxon>
        <taxon>Lecanoromycetidae</taxon>
        <taxon>Caliciales</taxon>
        <taxon>Physciaceae</taxon>
        <taxon>Heterodermia</taxon>
    </lineage>
</organism>
<comment type="similarity">
    <text evidence="1 3">Belongs to the short-chain dehydrogenases/reductases (SDR) family.</text>
</comment>
<dbReference type="Pfam" id="PF00106">
    <property type="entry name" value="adh_short"/>
    <property type="match status" value="1"/>
</dbReference>
<evidence type="ECO:0000256" key="1">
    <source>
        <dbReference type="ARBA" id="ARBA00006484"/>
    </source>
</evidence>
<accession>A0A8H3J0G4</accession>
<keyword evidence="2" id="KW-0560">Oxidoreductase</keyword>
<dbReference type="GO" id="GO:0016491">
    <property type="term" value="F:oxidoreductase activity"/>
    <property type="evidence" value="ECO:0007669"/>
    <property type="project" value="UniProtKB-KW"/>
</dbReference>
<evidence type="ECO:0000256" key="3">
    <source>
        <dbReference type="RuleBase" id="RU000363"/>
    </source>
</evidence>
<keyword evidence="5" id="KW-1185">Reference proteome</keyword>
<comment type="caution">
    <text evidence="4">The sequence shown here is derived from an EMBL/GenBank/DDBJ whole genome shotgun (WGS) entry which is preliminary data.</text>
</comment>
<dbReference type="InterPro" id="IPR036291">
    <property type="entry name" value="NAD(P)-bd_dom_sf"/>
</dbReference>
<dbReference type="InterPro" id="IPR002347">
    <property type="entry name" value="SDR_fam"/>
</dbReference>
<dbReference type="SUPFAM" id="SSF51735">
    <property type="entry name" value="NAD(P)-binding Rossmann-fold domains"/>
    <property type="match status" value="1"/>
</dbReference>
<dbReference type="PANTHER" id="PTHR43976">
    <property type="entry name" value="SHORT CHAIN DEHYDROGENASE"/>
    <property type="match status" value="1"/>
</dbReference>
<dbReference type="InterPro" id="IPR051911">
    <property type="entry name" value="SDR_oxidoreductase"/>
</dbReference>
<gene>
    <name evidence="4" type="ORF">HETSPECPRED_001061</name>
</gene>
<dbReference type="PRINTS" id="PR00081">
    <property type="entry name" value="GDHRDH"/>
</dbReference>
<sequence length="284" mass="30343">MARVWLITGCSSGIGQELALAALEHGDRVVATARDPSRLQDLVSKGAFPAKLDVTSSDEIIASTIQDILKEVGQIDILVNNAGYGLQSAVEEASAAEIQATFATNVFGMFTVLRAVLPHMRSRRSGVIANLGSIMGWTGSPGAGFYCATKAVSAIFSESLRAEVAGLGIEVTAIEPGNYRTNILSQTAQVRAEKKIVDYEPMHQELTNYLRGMDGNQPGDTKKGAKLMVEALTGTGRCAGKKLPPRLALGADAVKYIGDVLDTNRKHLDEWTDLISTTDYDDVV</sequence>
<proteinExistence type="inferred from homology"/>
<protein>
    <submittedName>
        <fullName evidence="4">Uncharacterized protein</fullName>
    </submittedName>
</protein>
<dbReference type="OrthoDB" id="1274115at2759"/>
<dbReference type="Gene3D" id="3.40.50.720">
    <property type="entry name" value="NAD(P)-binding Rossmann-like Domain"/>
    <property type="match status" value="1"/>
</dbReference>
<dbReference type="AlphaFoldDB" id="A0A8H3J0G4"/>
<evidence type="ECO:0000313" key="4">
    <source>
        <dbReference type="EMBL" id="CAF9938414.1"/>
    </source>
</evidence>
<dbReference type="Proteomes" id="UP000664521">
    <property type="component" value="Unassembled WGS sequence"/>
</dbReference>
<reference evidence="4" key="1">
    <citation type="submission" date="2021-03" db="EMBL/GenBank/DDBJ databases">
        <authorList>
            <person name="Tagirdzhanova G."/>
        </authorList>
    </citation>
    <scope>NUCLEOTIDE SEQUENCE</scope>
</reference>
<dbReference type="PRINTS" id="PR00080">
    <property type="entry name" value="SDRFAMILY"/>
</dbReference>
<dbReference type="PANTHER" id="PTHR43976:SF16">
    <property type="entry name" value="SHORT-CHAIN DEHYDROGENASE_REDUCTASE FAMILY PROTEIN"/>
    <property type="match status" value="1"/>
</dbReference>
<name>A0A8H3J0G4_9LECA</name>
<evidence type="ECO:0000313" key="5">
    <source>
        <dbReference type="Proteomes" id="UP000664521"/>
    </source>
</evidence>
<dbReference type="CDD" id="cd05374">
    <property type="entry name" value="17beta-HSD-like_SDR_c"/>
    <property type="match status" value="1"/>
</dbReference>
<evidence type="ECO:0000256" key="2">
    <source>
        <dbReference type="ARBA" id="ARBA00023002"/>
    </source>
</evidence>
<dbReference type="EMBL" id="CAJPDS010000113">
    <property type="protein sequence ID" value="CAF9938414.1"/>
    <property type="molecule type" value="Genomic_DNA"/>
</dbReference>